<evidence type="ECO:0000256" key="1">
    <source>
        <dbReference type="SAM" id="MobiDB-lite"/>
    </source>
</evidence>
<dbReference type="InterPro" id="IPR012533">
    <property type="entry name" value="YcnI-copper_dom"/>
</dbReference>
<evidence type="ECO:0000313" key="5">
    <source>
        <dbReference type="EMBL" id="CAA9317975.1"/>
    </source>
</evidence>
<dbReference type="InterPro" id="IPR038507">
    <property type="entry name" value="YcnI-like_sf"/>
</dbReference>
<feature type="region of interest" description="Disordered" evidence="1">
    <location>
        <begin position="190"/>
        <end position="215"/>
    </location>
</feature>
<name>A0A6J4KZD0_9ACTN</name>
<keyword evidence="3" id="KW-0732">Signal</keyword>
<evidence type="ECO:0000256" key="3">
    <source>
        <dbReference type="SAM" id="SignalP"/>
    </source>
</evidence>
<dbReference type="CDD" id="cd08545">
    <property type="entry name" value="YcnI_like"/>
    <property type="match status" value="1"/>
</dbReference>
<feature type="compositionally biased region" description="Low complexity" evidence="1">
    <location>
        <begin position="190"/>
        <end position="210"/>
    </location>
</feature>
<accession>A0A6J4KZD0</accession>
<proteinExistence type="predicted"/>
<evidence type="ECO:0000259" key="4">
    <source>
        <dbReference type="Pfam" id="PF07987"/>
    </source>
</evidence>
<dbReference type="EMBL" id="CADCUF010000024">
    <property type="protein sequence ID" value="CAA9317975.1"/>
    <property type="molecule type" value="Genomic_DNA"/>
</dbReference>
<reference evidence="5" key="1">
    <citation type="submission" date="2020-02" db="EMBL/GenBank/DDBJ databases">
        <authorList>
            <person name="Meier V. D."/>
        </authorList>
    </citation>
    <scope>NUCLEOTIDE SEQUENCE</scope>
    <source>
        <strain evidence="5">AVDCRST_MAG24</strain>
    </source>
</reference>
<organism evidence="5">
    <name type="scientific">uncultured Nocardioidaceae bacterium</name>
    <dbReference type="NCBI Taxonomy" id="253824"/>
    <lineage>
        <taxon>Bacteria</taxon>
        <taxon>Bacillati</taxon>
        <taxon>Actinomycetota</taxon>
        <taxon>Actinomycetes</taxon>
        <taxon>Propionibacteriales</taxon>
        <taxon>Nocardioidaceae</taxon>
        <taxon>environmental samples</taxon>
    </lineage>
</organism>
<feature type="transmembrane region" description="Helical" evidence="2">
    <location>
        <begin position="220"/>
        <end position="241"/>
    </location>
</feature>
<protein>
    <submittedName>
        <fullName evidence="5">Conserved membrane protein in copper uptake, YcnI</fullName>
    </submittedName>
</protein>
<dbReference type="Pfam" id="PF07987">
    <property type="entry name" value="DUF1775"/>
    <property type="match status" value="1"/>
</dbReference>
<keyword evidence="2" id="KW-0472">Membrane</keyword>
<keyword evidence="2" id="KW-1133">Transmembrane helix</keyword>
<feature type="chain" id="PRO_5027061562" evidence="3">
    <location>
        <begin position="38"/>
        <end position="246"/>
    </location>
</feature>
<gene>
    <name evidence="5" type="ORF">AVDCRST_MAG24-193</name>
</gene>
<dbReference type="AlphaFoldDB" id="A0A6J4KZD0"/>
<dbReference type="Gene3D" id="2.60.40.2230">
    <property type="entry name" value="Uncharacterised protein YcnI-like PF07987, DUF1775"/>
    <property type="match status" value="1"/>
</dbReference>
<feature type="domain" description="YncI copper-binding" evidence="4">
    <location>
        <begin position="38"/>
        <end position="184"/>
    </location>
</feature>
<keyword evidence="2" id="KW-0812">Transmembrane</keyword>
<feature type="signal peptide" evidence="3">
    <location>
        <begin position="1"/>
        <end position="37"/>
    </location>
</feature>
<evidence type="ECO:0000256" key="2">
    <source>
        <dbReference type="SAM" id="Phobius"/>
    </source>
</evidence>
<sequence>MANDGPTSRSRGRTARACLLVVGVGAALLASTAPASAHVSVQPATVEGGGVSVVSFRVPNERDDAATTRVRVVLPVDQPLGSVQTTPVPGWRVTTQQRELDEPLEMFGSEVTTVVAEVTWVATDGGVRAGQFQDFPLSLGQLPESGELVFKAVQGYSSGERVTWNEVAVDASAEPEHPAPVLALTAPEEAPDAVGAADAAGGSSEAAGPATSSNEGLGTAWPTGLSVLALVTALVALGLGLKRRTR</sequence>